<dbReference type="InterPro" id="IPR007296">
    <property type="entry name" value="DUF403"/>
</dbReference>
<proteinExistence type="predicted"/>
<dbReference type="AlphaFoldDB" id="A0A1Z1FBD1"/>
<dbReference type="PANTHER" id="PTHR34595:SF7">
    <property type="entry name" value="SLL1039 PROTEIN"/>
    <property type="match status" value="1"/>
</dbReference>
<dbReference type="Proteomes" id="UP000195807">
    <property type="component" value="Chromosome"/>
</dbReference>
<dbReference type="STRING" id="450378.GCA_001661675_01486"/>
<sequence>MLGRSANGVFWMFRYLERAENCARLLDTGFRMALTSDSITAEQEWSSVLETAGMTESYLEKNGTFTGLQVWNYMLREKDNPNSIRSLIGQVRTNARAVRNVITAELWLAVNESYLQVNELLSRPVTQANLGDAIAAVKREATLVRGAMDGSMLRNDIYNFGRIGSFVERADNTARILDVKYYVLLPSLSYVGSSLDNVQWETILRSLGAERAYRWLNAGQMDAKGIADFLILDGRFPRSLAFCHAKIRSNLASLALQYGEELYAHELIRKFDMRLHDTDIDSIFEQGLHEFLSDFIADNSEIAHAVETDYRFAD</sequence>
<evidence type="ECO:0000259" key="1">
    <source>
        <dbReference type="Pfam" id="PF04168"/>
    </source>
</evidence>
<organism evidence="2 3">
    <name type="scientific">Croceicoccus marinus</name>
    <dbReference type="NCBI Taxonomy" id="450378"/>
    <lineage>
        <taxon>Bacteria</taxon>
        <taxon>Pseudomonadati</taxon>
        <taxon>Pseudomonadota</taxon>
        <taxon>Alphaproteobacteria</taxon>
        <taxon>Sphingomonadales</taxon>
        <taxon>Erythrobacteraceae</taxon>
        <taxon>Croceicoccus</taxon>
    </lineage>
</organism>
<dbReference type="RefSeq" id="WP_066844728.1">
    <property type="nucleotide sequence ID" value="NZ_CP019602.1"/>
</dbReference>
<evidence type="ECO:0000313" key="3">
    <source>
        <dbReference type="Proteomes" id="UP000195807"/>
    </source>
</evidence>
<dbReference type="OrthoDB" id="9803532at2"/>
<dbReference type="Pfam" id="PF04168">
    <property type="entry name" value="Alpha-E"/>
    <property type="match status" value="1"/>
</dbReference>
<gene>
    <name evidence="2" type="ORF">A9D14_07420</name>
</gene>
<name>A0A1Z1FBD1_9SPHN</name>
<reference evidence="2 3" key="1">
    <citation type="submission" date="2017-01" db="EMBL/GenBank/DDBJ databases">
        <title>Complete genome sequence of esterase-producing bacterium Croceicoccus marinus E4A9.</title>
        <authorList>
            <person name="Wu Y.-H."/>
            <person name="Cheng H."/>
            <person name="Xu L."/>
            <person name="Huo Y.-Y."/>
            <person name="Wang C.-S."/>
            <person name="Xu X.-W."/>
        </authorList>
    </citation>
    <scope>NUCLEOTIDE SEQUENCE [LARGE SCALE GENOMIC DNA]</scope>
    <source>
        <strain evidence="2 3">E4A9</strain>
    </source>
</reference>
<dbReference type="InterPro" id="IPR051680">
    <property type="entry name" value="ATP-dep_Glu-Cys_Ligase-2"/>
</dbReference>
<dbReference type="KEGG" id="cman:A9D14_07420"/>
<accession>A0A1Z1FBD1</accession>
<protein>
    <submittedName>
        <fullName evidence="2">A alpha-helical domain with a conserved ER moti</fullName>
    </submittedName>
</protein>
<dbReference type="EMBL" id="CP019602">
    <property type="protein sequence ID" value="ARU16054.1"/>
    <property type="molecule type" value="Genomic_DNA"/>
</dbReference>
<feature type="domain" description="DUF403" evidence="1">
    <location>
        <begin position="1"/>
        <end position="310"/>
    </location>
</feature>
<keyword evidence="3" id="KW-1185">Reference proteome</keyword>
<dbReference type="PANTHER" id="PTHR34595">
    <property type="entry name" value="BLR5612 PROTEIN"/>
    <property type="match status" value="1"/>
</dbReference>
<evidence type="ECO:0000313" key="2">
    <source>
        <dbReference type="EMBL" id="ARU16054.1"/>
    </source>
</evidence>